<dbReference type="CDD" id="cd06174">
    <property type="entry name" value="MFS"/>
    <property type="match status" value="1"/>
</dbReference>
<keyword evidence="14" id="KW-1185">Reference proteome</keyword>
<evidence type="ECO:0000256" key="12">
    <source>
        <dbReference type="SAM" id="Phobius"/>
    </source>
</evidence>
<feature type="transmembrane region" description="Helical" evidence="12">
    <location>
        <begin position="381"/>
        <end position="400"/>
    </location>
</feature>
<evidence type="ECO:0000313" key="13">
    <source>
        <dbReference type="EMBL" id="EAY18054.1"/>
    </source>
</evidence>
<keyword evidence="5" id="KW-1003">Cell membrane</keyword>
<dbReference type="RefSeq" id="XP_001579040.1">
    <property type="nucleotide sequence ID" value="XM_001578990.1"/>
</dbReference>
<keyword evidence="7 12" id="KW-1133">Transmembrane helix</keyword>
<dbReference type="VEuPathDB" id="TrichDB:TVAG_305740"/>
<dbReference type="AlphaFoldDB" id="A2DN66"/>
<dbReference type="InterPro" id="IPR008509">
    <property type="entry name" value="MOT2/MFSD5"/>
</dbReference>
<reference evidence="13" key="2">
    <citation type="journal article" date="2007" name="Science">
        <title>Draft genome sequence of the sexually transmitted pathogen Trichomonas vaginalis.</title>
        <authorList>
            <person name="Carlton J.M."/>
            <person name="Hirt R.P."/>
            <person name="Silva J.C."/>
            <person name="Delcher A.L."/>
            <person name="Schatz M."/>
            <person name="Zhao Q."/>
            <person name="Wortman J.R."/>
            <person name="Bidwell S.L."/>
            <person name="Alsmark U.C.M."/>
            <person name="Besteiro S."/>
            <person name="Sicheritz-Ponten T."/>
            <person name="Noel C.J."/>
            <person name="Dacks J.B."/>
            <person name="Foster P.G."/>
            <person name="Simillion C."/>
            <person name="Van de Peer Y."/>
            <person name="Miranda-Saavedra D."/>
            <person name="Barton G.J."/>
            <person name="Westrop G.D."/>
            <person name="Mueller S."/>
            <person name="Dessi D."/>
            <person name="Fiori P.L."/>
            <person name="Ren Q."/>
            <person name="Paulsen I."/>
            <person name="Zhang H."/>
            <person name="Bastida-Corcuera F.D."/>
            <person name="Simoes-Barbosa A."/>
            <person name="Brown M.T."/>
            <person name="Hayes R.D."/>
            <person name="Mukherjee M."/>
            <person name="Okumura C.Y."/>
            <person name="Schneider R."/>
            <person name="Smith A.J."/>
            <person name="Vanacova S."/>
            <person name="Villalvazo M."/>
            <person name="Haas B.J."/>
            <person name="Pertea M."/>
            <person name="Feldblyum T.V."/>
            <person name="Utterback T.R."/>
            <person name="Shu C.L."/>
            <person name="Osoegawa K."/>
            <person name="de Jong P.J."/>
            <person name="Hrdy I."/>
            <person name="Horvathova L."/>
            <person name="Zubacova Z."/>
            <person name="Dolezal P."/>
            <person name="Malik S.B."/>
            <person name="Logsdon J.M. Jr."/>
            <person name="Henze K."/>
            <person name="Gupta A."/>
            <person name="Wang C.C."/>
            <person name="Dunne R.L."/>
            <person name="Upcroft J.A."/>
            <person name="Upcroft P."/>
            <person name="White O."/>
            <person name="Salzberg S.L."/>
            <person name="Tang P."/>
            <person name="Chiu C.-H."/>
            <person name="Lee Y.-S."/>
            <person name="Embley T.M."/>
            <person name="Coombs G.H."/>
            <person name="Mottram J.C."/>
            <person name="Tachezy J."/>
            <person name="Fraser-Liggett C.M."/>
            <person name="Johnson P.J."/>
        </authorList>
    </citation>
    <scope>NUCLEOTIDE SEQUENCE [LARGE SCALE GENOMIC DNA]</scope>
    <source>
        <strain evidence="13">G3</strain>
    </source>
</reference>
<keyword evidence="4" id="KW-0813">Transport</keyword>
<reference evidence="13" key="1">
    <citation type="submission" date="2006-10" db="EMBL/GenBank/DDBJ databases">
        <authorList>
            <person name="Amadeo P."/>
            <person name="Zhao Q."/>
            <person name="Wortman J."/>
            <person name="Fraser-Liggett C."/>
            <person name="Carlton J."/>
        </authorList>
    </citation>
    <scope>NUCLEOTIDE SEQUENCE</scope>
    <source>
        <strain evidence="13">G3</strain>
    </source>
</reference>
<feature type="transmembrane region" description="Helical" evidence="12">
    <location>
        <begin position="63"/>
        <end position="81"/>
    </location>
</feature>
<evidence type="ECO:0000313" key="14">
    <source>
        <dbReference type="Proteomes" id="UP000001542"/>
    </source>
</evidence>
<evidence type="ECO:0000256" key="5">
    <source>
        <dbReference type="ARBA" id="ARBA00022475"/>
    </source>
</evidence>
<comment type="subcellular location">
    <subcellularLocation>
        <location evidence="2">Cell membrane</location>
        <topology evidence="2">Multi-pass membrane protein</topology>
    </subcellularLocation>
</comment>
<dbReference type="InterPro" id="IPR036259">
    <property type="entry name" value="MFS_trans_sf"/>
</dbReference>
<evidence type="ECO:0000256" key="1">
    <source>
        <dbReference type="ARBA" id="ARBA00003019"/>
    </source>
</evidence>
<gene>
    <name evidence="13" type="ORF">TVAG_305740</name>
</gene>
<keyword evidence="6 12" id="KW-0812">Transmembrane</keyword>
<feature type="transmembrane region" description="Helical" evidence="12">
    <location>
        <begin position="188"/>
        <end position="207"/>
    </location>
</feature>
<keyword evidence="8" id="KW-0406">Ion transport</keyword>
<feature type="transmembrane region" description="Helical" evidence="12">
    <location>
        <begin position="355"/>
        <end position="375"/>
    </location>
</feature>
<protein>
    <recommendedName>
        <fullName evidence="3">Molybdate-anion transporter</fullName>
    </recommendedName>
    <alternativeName>
        <fullName evidence="10">Major facilitator superfamily domain-containing protein 5</fullName>
    </alternativeName>
    <alternativeName>
        <fullName evidence="11">Molybdate transporter 2 homolog</fullName>
    </alternativeName>
</protein>
<dbReference type="Proteomes" id="UP000001542">
    <property type="component" value="Unassembled WGS sequence"/>
</dbReference>
<evidence type="ECO:0000256" key="2">
    <source>
        <dbReference type="ARBA" id="ARBA00004651"/>
    </source>
</evidence>
<dbReference type="InParanoid" id="A2DN66"/>
<dbReference type="EMBL" id="DS113222">
    <property type="protein sequence ID" value="EAY18054.1"/>
    <property type="molecule type" value="Genomic_DNA"/>
</dbReference>
<sequence>MLATFVLATSMIRMIGSQGSKNKNFRKVQLLYYTAYFAIIIPDSIAAVYFNKFWALRGFQKQVINSLNLVIQFASIFSSIVCGPSLDKLGNTVVIYSSIIAKLFSLIIFIFTTSADFAFIGRFLWGISLIFSKISFDHWLVELTMIYEFSPIDHSILIERRSLINLLIDMTITKIVDSSAQKLGVLNLMKYILFADFMLFVPLYFVVNSTNSKSAPKAEVSKEIQKDSQKIDARSIVTAFVDTIYCMATNLFKQLLSTNFINQNLPFSMIMATYTVSLAIGNSATMIVLSYLSNTTILYIILILFAVASTFGFIFADNDFFAFLTVIALGFLDGLAVPIMVSARSEAFPSSYRGRFLSGIRASGAILSVIVTYIMKYTTESSYLLFNAIMFVLCIISYRYQDRVFTFCKYFFKMFQNTPKKSD</sequence>
<feature type="transmembrane region" description="Helical" evidence="12">
    <location>
        <begin position="30"/>
        <end position="51"/>
    </location>
</feature>
<dbReference type="SUPFAM" id="SSF103473">
    <property type="entry name" value="MFS general substrate transporter"/>
    <property type="match status" value="2"/>
</dbReference>
<dbReference type="KEGG" id="tva:5463581"/>
<organism evidence="13 14">
    <name type="scientific">Trichomonas vaginalis (strain ATCC PRA-98 / G3)</name>
    <dbReference type="NCBI Taxonomy" id="412133"/>
    <lineage>
        <taxon>Eukaryota</taxon>
        <taxon>Metamonada</taxon>
        <taxon>Parabasalia</taxon>
        <taxon>Trichomonadida</taxon>
        <taxon>Trichomonadidae</taxon>
        <taxon>Trichomonas</taxon>
    </lineage>
</organism>
<feature type="transmembrane region" description="Helical" evidence="12">
    <location>
        <begin position="267"/>
        <end position="289"/>
    </location>
</feature>
<name>A2DN66_TRIV3</name>
<proteinExistence type="predicted"/>
<evidence type="ECO:0000256" key="6">
    <source>
        <dbReference type="ARBA" id="ARBA00022692"/>
    </source>
</evidence>
<dbReference type="Gene3D" id="1.20.1250.20">
    <property type="entry name" value="MFS general substrate transporter like domains"/>
    <property type="match status" value="2"/>
</dbReference>
<evidence type="ECO:0000256" key="11">
    <source>
        <dbReference type="ARBA" id="ARBA00032555"/>
    </source>
</evidence>
<dbReference type="VEuPathDB" id="TrichDB:TVAGG3_1023660"/>
<evidence type="ECO:0000256" key="3">
    <source>
        <dbReference type="ARBA" id="ARBA00021242"/>
    </source>
</evidence>
<dbReference type="PANTHER" id="PTHR23516:SF1">
    <property type="entry name" value="MOLYBDATE-ANION TRANSPORTER"/>
    <property type="match status" value="1"/>
</dbReference>
<dbReference type="GO" id="GO:0015098">
    <property type="term" value="F:molybdate ion transmembrane transporter activity"/>
    <property type="evidence" value="ECO:0007669"/>
    <property type="project" value="InterPro"/>
</dbReference>
<dbReference type="PANTHER" id="PTHR23516">
    <property type="entry name" value="SAM (S-ADENOSYL METHIONINE) TRANSPORTER"/>
    <property type="match status" value="1"/>
</dbReference>
<evidence type="ECO:0000256" key="7">
    <source>
        <dbReference type="ARBA" id="ARBA00022989"/>
    </source>
</evidence>
<feature type="transmembrane region" description="Helical" evidence="12">
    <location>
        <begin position="321"/>
        <end position="343"/>
    </location>
</feature>
<comment type="function">
    <text evidence="1">Mediates high-affinity intracellular uptake of the rare oligo-element molybdenum.</text>
</comment>
<keyword evidence="9 12" id="KW-0472">Membrane</keyword>
<feature type="transmembrane region" description="Helical" evidence="12">
    <location>
        <begin position="93"/>
        <end position="111"/>
    </location>
</feature>
<accession>A2DN66</accession>
<feature type="transmembrane region" description="Helical" evidence="12">
    <location>
        <begin position="296"/>
        <end position="315"/>
    </location>
</feature>
<evidence type="ECO:0000256" key="8">
    <source>
        <dbReference type="ARBA" id="ARBA00023065"/>
    </source>
</evidence>
<evidence type="ECO:0000256" key="9">
    <source>
        <dbReference type="ARBA" id="ARBA00023136"/>
    </source>
</evidence>
<evidence type="ECO:0000256" key="4">
    <source>
        <dbReference type="ARBA" id="ARBA00022448"/>
    </source>
</evidence>
<dbReference type="GO" id="GO:0005886">
    <property type="term" value="C:plasma membrane"/>
    <property type="evidence" value="ECO:0007669"/>
    <property type="project" value="UniProtKB-SubCell"/>
</dbReference>
<dbReference type="GO" id="GO:0006811">
    <property type="term" value="P:monoatomic ion transport"/>
    <property type="evidence" value="ECO:0007669"/>
    <property type="project" value="UniProtKB-KW"/>
</dbReference>
<evidence type="ECO:0000256" key="10">
    <source>
        <dbReference type="ARBA" id="ARBA00030646"/>
    </source>
</evidence>